<comment type="pathway">
    <text evidence="2">Cofactor biosynthesis; molybdopterin biosynthesis.</text>
</comment>
<keyword evidence="7" id="KW-0460">Magnesium</keyword>
<proteinExistence type="predicted"/>
<dbReference type="InterPro" id="IPR036425">
    <property type="entry name" value="MoaB/Mog-like_dom_sf"/>
</dbReference>
<gene>
    <name evidence="11" type="ORF">METZ01_LOCUS80179</name>
</gene>
<evidence type="ECO:0000256" key="8">
    <source>
        <dbReference type="ARBA" id="ARBA00023150"/>
    </source>
</evidence>
<keyword evidence="5" id="KW-0808">Transferase</keyword>
<evidence type="ECO:0000256" key="4">
    <source>
        <dbReference type="ARBA" id="ARBA00022505"/>
    </source>
</evidence>
<dbReference type="Gene3D" id="2.170.190.11">
    <property type="entry name" value="Molybdopterin biosynthesis moea protein, domain 3"/>
    <property type="match status" value="1"/>
</dbReference>
<dbReference type="InterPro" id="IPR038987">
    <property type="entry name" value="MoeA-like"/>
</dbReference>
<accession>A0A381UGK8</accession>
<dbReference type="NCBIfam" id="NF045515">
    <property type="entry name" value="Glp_gephyrin"/>
    <property type="match status" value="1"/>
</dbReference>
<dbReference type="Pfam" id="PF03453">
    <property type="entry name" value="MoeA_N"/>
    <property type="match status" value="1"/>
</dbReference>
<keyword evidence="8" id="KW-0501">Molybdenum cofactor biosynthesis</keyword>
<name>A0A381UGK8_9ZZZZ</name>
<dbReference type="InterPro" id="IPR001453">
    <property type="entry name" value="MoaB/Mog_dom"/>
</dbReference>
<evidence type="ECO:0000313" key="11">
    <source>
        <dbReference type="EMBL" id="SVA27325.1"/>
    </source>
</evidence>
<dbReference type="Pfam" id="PF00994">
    <property type="entry name" value="MoCF_biosynth"/>
    <property type="match status" value="1"/>
</dbReference>
<evidence type="ECO:0000256" key="5">
    <source>
        <dbReference type="ARBA" id="ARBA00022679"/>
    </source>
</evidence>
<dbReference type="CDD" id="cd00887">
    <property type="entry name" value="MoeA"/>
    <property type="match status" value="1"/>
</dbReference>
<evidence type="ECO:0000259" key="10">
    <source>
        <dbReference type="SMART" id="SM00852"/>
    </source>
</evidence>
<dbReference type="SUPFAM" id="SSF53218">
    <property type="entry name" value="Molybdenum cofactor biosynthesis proteins"/>
    <property type="match status" value="1"/>
</dbReference>
<dbReference type="Gene3D" id="3.90.105.10">
    <property type="entry name" value="Molybdopterin biosynthesis moea protein, domain 2"/>
    <property type="match status" value="1"/>
</dbReference>
<keyword evidence="4" id="KW-0500">Molybdenum</keyword>
<dbReference type="Pfam" id="PF03454">
    <property type="entry name" value="MoeA_C"/>
    <property type="match status" value="1"/>
</dbReference>
<evidence type="ECO:0000256" key="3">
    <source>
        <dbReference type="ARBA" id="ARBA00013269"/>
    </source>
</evidence>
<evidence type="ECO:0000256" key="9">
    <source>
        <dbReference type="ARBA" id="ARBA00047317"/>
    </source>
</evidence>
<dbReference type="PANTHER" id="PTHR10192:SF5">
    <property type="entry name" value="GEPHYRIN"/>
    <property type="match status" value="1"/>
</dbReference>
<dbReference type="SUPFAM" id="SSF63867">
    <property type="entry name" value="MoeA C-terminal domain-like"/>
    <property type="match status" value="1"/>
</dbReference>
<dbReference type="PANTHER" id="PTHR10192">
    <property type="entry name" value="MOLYBDOPTERIN BIOSYNTHESIS PROTEIN"/>
    <property type="match status" value="1"/>
</dbReference>
<keyword evidence="6" id="KW-0479">Metal-binding</keyword>
<evidence type="ECO:0000256" key="1">
    <source>
        <dbReference type="ARBA" id="ARBA00001946"/>
    </source>
</evidence>
<sequence length="375" mass="38677">MDGARGLVTAEPITAIGNVPPFDNSAMDGFALRSADTAGPPVELVVVGTLPAGVPPEVEVGPGEAVRIMTGAVMPPGADSVVMVERTTASDDGATVTVEVEVGPGNHVRSAGEDLRAGDEVFPLGTVLKPGHIGVLASIGQMEVPVFGRPTVGVLSTGDELVDGPVGLAPGQIRDANRHALLSLLEELGVVAVDLGLVPDVEGDIEEALLTGVVTCDAVLTSGGVSMGDFDYVKVVLDRIGEMQWMQVAVKPAKPLAFGLVDGVPVFGLPGNPVSSMVSFELFARPALRAMMGHSELDRPRVEAVVDGELSRRPDGRVHFARVMVSHRQGLYRVSYSGGQGSHQLSAMAAADGLAVLPDGDGPADGDTVEVLLLR</sequence>
<evidence type="ECO:0000256" key="2">
    <source>
        <dbReference type="ARBA" id="ARBA00005046"/>
    </source>
</evidence>
<dbReference type="InterPro" id="IPR005111">
    <property type="entry name" value="MoeA_C_domain_IV"/>
</dbReference>
<evidence type="ECO:0000256" key="6">
    <source>
        <dbReference type="ARBA" id="ARBA00022723"/>
    </source>
</evidence>
<dbReference type="EMBL" id="UINC01006405">
    <property type="protein sequence ID" value="SVA27325.1"/>
    <property type="molecule type" value="Genomic_DNA"/>
</dbReference>
<comment type="cofactor">
    <cofactor evidence="1">
        <name>Mg(2+)</name>
        <dbReference type="ChEBI" id="CHEBI:18420"/>
    </cofactor>
</comment>
<dbReference type="SMART" id="SM00852">
    <property type="entry name" value="MoCF_biosynth"/>
    <property type="match status" value="1"/>
</dbReference>
<dbReference type="GO" id="GO:0061599">
    <property type="term" value="F:molybdopterin molybdotransferase activity"/>
    <property type="evidence" value="ECO:0007669"/>
    <property type="project" value="UniProtKB-EC"/>
</dbReference>
<dbReference type="FunFam" id="3.40.980.10:FF:000004">
    <property type="entry name" value="Molybdopterin molybdenumtransferase"/>
    <property type="match status" value="1"/>
</dbReference>
<organism evidence="11">
    <name type="scientific">marine metagenome</name>
    <dbReference type="NCBI Taxonomy" id="408172"/>
    <lineage>
        <taxon>unclassified sequences</taxon>
        <taxon>metagenomes</taxon>
        <taxon>ecological metagenomes</taxon>
    </lineage>
</organism>
<comment type="catalytic activity">
    <reaction evidence="9">
        <text>adenylyl-molybdopterin + molybdate = Mo-molybdopterin + AMP + H(+)</text>
        <dbReference type="Rhea" id="RHEA:35047"/>
        <dbReference type="ChEBI" id="CHEBI:15378"/>
        <dbReference type="ChEBI" id="CHEBI:36264"/>
        <dbReference type="ChEBI" id="CHEBI:62727"/>
        <dbReference type="ChEBI" id="CHEBI:71302"/>
        <dbReference type="ChEBI" id="CHEBI:456215"/>
        <dbReference type="EC" id="2.10.1.1"/>
    </reaction>
</comment>
<dbReference type="InterPro" id="IPR005110">
    <property type="entry name" value="MoeA_linker/N"/>
</dbReference>
<dbReference type="GO" id="GO:0006777">
    <property type="term" value="P:Mo-molybdopterin cofactor biosynthetic process"/>
    <property type="evidence" value="ECO:0007669"/>
    <property type="project" value="UniProtKB-KW"/>
</dbReference>
<dbReference type="EC" id="2.10.1.1" evidence="3"/>
<dbReference type="InterPro" id="IPR036688">
    <property type="entry name" value="MoeA_C_domain_IV_sf"/>
</dbReference>
<dbReference type="GO" id="GO:0046872">
    <property type="term" value="F:metal ion binding"/>
    <property type="evidence" value="ECO:0007669"/>
    <property type="project" value="UniProtKB-KW"/>
</dbReference>
<evidence type="ECO:0000256" key="7">
    <source>
        <dbReference type="ARBA" id="ARBA00022842"/>
    </source>
</evidence>
<protein>
    <recommendedName>
        <fullName evidence="3">molybdopterin molybdotransferase</fullName>
        <ecNumber evidence="3">2.10.1.1</ecNumber>
    </recommendedName>
</protein>
<dbReference type="AlphaFoldDB" id="A0A381UGK8"/>
<dbReference type="GO" id="GO:0005829">
    <property type="term" value="C:cytosol"/>
    <property type="evidence" value="ECO:0007669"/>
    <property type="project" value="TreeGrafter"/>
</dbReference>
<reference evidence="11" key="1">
    <citation type="submission" date="2018-05" db="EMBL/GenBank/DDBJ databases">
        <authorList>
            <person name="Lanie J.A."/>
            <person name="Ng W.-L."/>
            <person name="Kazmierczak K.M."/>
            <person name="Andrzejewski T.M."/>
            <person name="Davidsen T.M."/>
            <person name="Wayne K.J."/>
            <person name="Tettelin H."/>
            <person name="Glass J.I."/>
            <person name="Rusch D."/>
            <person name="Podicherti R."/>
            <person name="Tsui H.-C.T."/>
            <person name="Winkler M.E."/>
        </authorList>
    </citation>
    <scope>NUCLEOTIDE SEQUENCE</scope>
</reference>
<dbReference type="FunFam" id="2.170.190.11:FF:000001">
    <property type="entry name" value="Molybdopterin molybdenumtransferase"/>
    <property type="match status" value="1"/>
</dbReference>
<dbReference type="Gene3D" id="3.40.980.10">
    <property type="entry name" value="MoaB/Mog-like domain"/>
    <property type="match status" value="1"/>
</dbReference>
<feature type="domain" description="MoaB/Mog" evidence="10">
    <location>
        <begin position="153"/>
        <end position="290"/>
    </location>
</feature>
<dbReference type="UniPathway" id="UPA00344"/>
<dbReference type="SUPFAM" id="SSF63882">
    <property type="entry name" value="MoeA N-terminal region -like"/>
    <property type="match status" value="1"/>
</dbReference>
<dbReference type="Gene3D" id="2.40.340.10">
    <property type="entry name" value="MoeA, C-terminal, domain IV"/>
    <property type="match status" value="1"/>
</dbReference>
<dbReference type="NCBIfam" id="TIGR00177">
    <property type="entry name" value="molyb_syn"/>
    <property type="match status" value="1"/>
</dbReference>
<dbReference type="InterPro" id="IPR036135">
    <property type="entry name" value="MoeA_linker/N_sf"/>
</dbReference>